<protein>
    <submittedName>
        <fullName evidence="2">Uncharacterized protein</fullName>
    </submittedName>
</protein>
<evidence type="ECO:0000313" key="2">
    <source>
        <dbReference type="EMBL" id="GAA3038960.1"/>
    </source>
</evidence>
<feature type="compositionally biased region" description="Basic and acidic residues" evidence="1">
    <location>
        <begin position="19"/>
        <end position="30"/>
    </location>
</feature>
<organism evidence="2 3">
    <name type="scientific">Streptosporangium longisporum</name>
    <dbReference type="NCBI Taxonomy" id="46187"/>
    <lineage>
        <taxon>Bacteria</taxon>
        <taxon>Bacillati</taxon>
        <taxon>Actinomycetota</taxon>
        <taxon>Actinomycetes</taxon>
        <taxon>Streptosporangiales</taxon>
        <taxon>Streptosporangiaceae</taxon>
        <taxon>Streptosporangium</taxon>
    </lineage>
</organism>
<keyword evidence="3" id="KW-1185">Reference proteome</keyword>
<dbReference type="EMBL" id="BAAAWD010000029">
    <property type="protein sequence ID" value="GAA3038960.1"/>
    <property type="molecule type" value="Genomic_DNA"/>
</dbReference>
<reference evidence="3" key="1">
    <citation type="journal article" date="2019" name="Int. J. Syst. Evol. Microbiol.">
        <title>The Global Catalogue of Microorganisms (GCM) 10K type strain sequencing project: providing services to taxonomists for standard genome sequencing and annotation.</title>
        <authorList>
            <consortium name="The Broad Institute Genomics Platform"/>
            <consortium name="The Broad Institute Genome Sequencing Center for Infectious Disease"/>
            <person name="Wu L."/>
            <person name="Ma J."/>
        </authorList>
    </citation>
    <scope>NUCLEOTIDE SEQUENCE [LARGE SCALE GENOMIC DNA]</scope>
    <source>
        <strain evidence="3">JCM 3106</strain>
    </source>
</reference>
<gene>
    <name evidence="2" type="ORF">GCM10017559_78900</name>
</gene>
<name>A0ABP6LBX0_9ACTN</name>
<comment type="caution">
    <text evidence="2">The sequence shown here is derived from an EMBL/GenBank/DDBJ whole genome shotgun (WGS) entry which is preliminary data.</text>
</comment>
<evidence type="ECO:0000313" key="3">
    <source>
        <dbReference type="Proteomes" id="UP001499930"/>
    </source>
</evidence>
<evidence type="ECO:0000256" key="1">
    <source>
        <dbReference type="SAM" id="MobiDB-lite"/>
    </source>
</evidence>
<accession>A0ABP6LBX0</accession>
<sequence>MEIPAARARQDRAEDEPEDQARDDHDENAQPHDGCLSEDVPLALWKCGLPHRSAAFSHLRRNARGLILIDQGIRPARSGRTRPFGASMTRVIRHTFL</sequence>
<dbReference type="Proteomes" id="UP001499930">
    <property type="component" value="Unassembled WGS sequence"/>
</dbReference>
<proteinExistence type="predicted"/>
<feature type="region of interest" description="Disordered" evidence="1">
    <location>
        <begin position="1"/>
        <end position="35"/>
    </location>
</feature>